<evidence type="ECO:0000313" key="4">
    <source>
        <dbReference type="EMBL" id="QJR09491.1"/>
    </source>
</evidence>
<dbReference type="EMBL" id="CP053069">
    <property type="protein sequence ID" value="QJR09491.1"/>
    <property type="molecule type" value="Genomic_DNA"/>
</dbReference>
<dbReference type="Pfam" id="PF00072">
    <property type="entry name" value="Response_reg"/>
    <property type="match status" value="1"/>
</dbReference>
<feature type="domain" description="Response regulatory" evidence="2">
    <location>
        <begin position="1"/>
        <end position="68"/>
    </location>
</feature>
<proteinExistence type="predicted"/>
<evidence type="ECO:0000313" key="5">
    <source>
        <dbReference type="Proteomes" id="UP000501534"/>
    </source>
</evidence>
<feature type="modified residue" description="4-aspartylphosphate" evidence="1">
    <location>
        <position position="8"/>
    </location>
</feature>
<keyword evidence="1" id="KW-0597">Phosphoprotein</keyword>
<evidence type="ECO:0000256" key="1">
    <source>
        <dbReference type="PROSITE-ProRule" id="PRU00169"/>
    </source>
</evidence>
<dbReference type="PANTHER" id="PTHR37299">
    <property type="entry name" value="TRANSCRIPTIONAL REGULATOR-RELATED"/>
    <property type="match status" value="1"/>
</dbReference>
<dbReference type="SMART" id="SM00850">
    <property type="entry name" value="LytTR"/>
    <property type="match status" value="1"/>
</dbReference>
<accession>A0A6M4GQH8</accession>
<dbReference type="PANTHER" id="PTHR37299:SF1">
    <property type="entry name" value="STAGE 0 SPORULATION PROTEIN A HOMOLOG"/>
    <property type="match status" value="1"/>
</dbReference>
<evidence type="ECO:0000259" key="3">
    <source>
        <dbReference type="PROSITE" id="PS50930"/>
    </source>
</evidence>
<evidence type="ECO:0000259" key="2">
    <source>
        <dbReference type="PROSITE" id="PS50110"/>
    </source>
</evidence>
<dbReference type="Gene3D" id="3.40.50.2300">
    <property type="match status" value="1"/>
</dbReference>
<dbReference type="Pfam" id="PF04397">
    <property type="entry name" value="LytTR"/>
    <property type="match status" value="1"/>
</dbReference>
<dbReference type="PROSITE" id="PS50930">
    <property type="entry name" value="HTH_LYTTR"/>
    <property type="match status" value="1"/>
</dbReference>
<dbReference type="GO" id="GO:0000156">
    <property type="term" value="F:phosphorelay response regulator activity"/>
    <property type="evidence" value="ECO:0007669"/>
    <property type="project" value="InterPro"/>
</dbReference>
<dbReference type="Gene3D" id="2.40.50.1020">
    <property type="entry name" value="LytTr DNA-binding domain"/>
    <property type="match status" value="1"/>
</dbReference>
<dbReference type="PROSITE" id="PS50110">
    <property type="entry name" value="RESPONSE_REGULATORY"/>
    <property type="match status" value="1"/>
</dbReference>
<dbReference type="InterPro" id="IPR007492">
    <property type="entry name" value="LytTR_DNA-bd_dom"/>
</dbReference>
<dbReference type="InterPro" id="IPR001789">
    <property type="entry name" value="Sig_transdc_resp-reg_receiver"/>
</dbReference>
<sequence>MPDVLFLDIQVPGLNGLEIARLVSGRAHVVFVTAFQEHAIAAFEQGAVDFVVKPIEGGRLAVTVARLRQRMTSVPADLESLLRDLANSSGKGHIRWVQATVGNRIRIVPVEEVHYFQADAKYTKVVTDRGEVHIRRSIKELVDGLDSEAFWQVHRGTIVNASRIDSIQRDGDRMDLRLVGRPEKLAVSQPFQPRFRSR</sequence>
<dbReference type="KEGG" id="uru:DSM104443_00535"/>
<dbReference type="GO" id="GO:0003677">
    <property type="term" value="F:DNA binding"/>
    <property type="evidence" value="ECO:0007669"/>
    <property type="project" value="InterPro"/>
</dbReference>
<reference evidence="4 5" key="1">
    <citation type="submission" date="2020-04" db="EMBL/GenBank/DDBJ databases">
        <title>Usitatibacter rugosus gen. nov., sp. nov. and Usitatibacter palustris sp. nov., novel members of Usitatibacteraceae fam. nov. within the order Nitrosomonadales isolated from soil.</title>
        <authorList>
            <person name="Huber K.J."/>
            <person name="Neumann-Schaal M."/>
            <person name="Geppert A."/>
            <person name="Luckner M."/>
            <person name="Wanner G."/>
            <person name="Overmann J."/>
        </authorList>
    </citation>
    <scope>NUCLEOTIDE SEQUENCE [LARGE SCALE GENOMIC DNA]</scope>
    <source>
        <strain evidence="4 5">0125_3</strain>
    </source>
</reference>
<protein>
    <submittedName>
        <fullName evidence="4">Transcriptional regulatory protein YpdB</fullName>
    </submittedName>
</protein>
<dbReference type="InterPro" id="IPR046947">
    <property type="entry name" value="LytR-like"/>
</dbReference>
<dbReference type="SUPFAM" id="SSF52172">
    <property type="entry name" value="CheY-like"/>
    <property type="match status" value="1"/>
</dbReference>
<dbReference type="Proteomes" id="UP000501534">
    <property type="component" value="Chromosome"/>
</dbReference>
<keyword evidence="5" id="KW-1185">Reference proteome</keyword>
<dbReference type="InterPro" id="IPR011006">
    <property type="entry name" value="CheY-like_superfamily"/>
</dbReference>
<feature type="domain" description="HTH LytTR-type" evidence="3">
    <location>
        <begin position="101"/>
        <end position="198"/>
    </location>
</feature>
<name>A0A6M4GQH8_9PROT</name>
<dbReference type="AlphaFoldDB" id="A0A6M4GQH8"/>
<gene>
    <name evidence="4" type="primary">ypdB_2</name>
    <name evidence="4" type="ORF">DSM104443_00535</name>
</gene>
<organism evidence="4 5">
    <name type="scientific">Usitatibacter rugosus</name>
    <dbReference type="NCBI Taxonomy" id="2732067"/>
    <lineage>
        <taxon>Bacteria</taxon>
        <taxon>Pseudomonadati</taxon>
        <taxon>Pseudomonadota</taxon>
        <taxon>Betaproteobacteria</taxon>
        <taxon>Nitrosomonadales</taxon>
        <taxon>Usitatibacteraceae</taxon>
        <taxon>Usitatibacter</taxon>
    </lineage>
</organism>